<accession>A0A497F2V3</accession>
<dbReference type="InterPro" id="IPR003029">
    <property type="entry name" value="S1_domain"/>
</dbReference>
<dbReference type="InterPro" id="IPR025721">
    <property type="entry name" value="Exosome_cplx_N_dom"/>
</dbReference>
<name>A0A497F2V3_9CREN</name>
<dbReference type="GO" id="GO:0003676">
    <property type="term" value="F:nucleic acid binding"/>
    <property type="evidence" value="ECO:0007669"/>
    <property type="project" value="InterPro"/>
</dbReference>
<evidence type="ECO:0000256" key="1">
    <source>
        <dbReference type="ARBA" id="ARBA00022835"/>
    </source>
</evidence>
<dbReference type="AlphaFoldDB" id="A0A497F2V3"/>
<feature type="binding site" evidence="2">
    <location>
        <position position="172"/>
    </location>
    <ligand>
        <name>Zn(2+)</name>
        <dbReference type="ChEBI" id="CHEBI:29105"/>
    </ligand>
</feature>
<dbReference type="PANTHER" id="PTHR12686">
    <property type="entry name" value="3'-5' EXORIBONUCLEASE CSL4-RELATED"/>
    <property type="match status" value="1"/>
</dbReference>
<feature type="binding site" evidence="2">
    <location>
        <position position="156"/>
    </location>
    <ligand>
        <name>Zn(2+)</name>
        <dbReference type="ChEBI" id="CHEBI:29105"/>
    </ligand>
</feature>
<dbReference type="InterPro" id="IPR012340">
    <property type="entry name" value="NA-bd_OB-fold"/>
</dbReference>
<evidence type="ECO:0000313" key="4">
    <source>
        <dbReference type="EMBL" id="RLE50284.1"/>
    </source>
</evidence>
<comment type="caution">
    <text evidence="5">The sequence shown here is derived from an EMBL/GenBank/DDBJ whole genome shotgun (WGS) entry which is preliminary data.</text>
</comment>
<evidence type="ECO:0000313" key="7">
    <source>
        <dbReference type="Proteomes" id="UP000278475"/>
    </source>
</evidence>
<dbReference type="Gene3D" id="2.40.50.100">
    <property type="match status" value="1"/>
</dbReference>
<evidence type="ECO:0000259" key="3">
    <source>
        <dbReference type="PROSITE" id="PS50126"/>
    </source>
</evidence>
<proteinExistence type="inferred from homology"/>
<dbReference type="InterPro" id="IPR030850">
    <property type="entry name" value="Exosome_Csl4_arc"/>
</dbReference>
<dbReference type="Gene3D" id="2.20.70.10">
    <property type="match status" value="1"/>
</dbReference>
<evidence type="ECO:0000313" key="6">
    <source>
        <dbReference type="Proteomes" id="UP000272051"/>
    </source>
</evidence>
<feature type="binding site" evidence="2">
    <location>
        <position position="169"/>
    </location>
    <ligand>
        <name>Zn(2+)</name>
        <dbReference type="ChEBI" id="CHEBI:29105"/>
    </ligand>
</feature>
<dbReference type="GO" id="GO:0006401">
    <property type="term" value="P:RNA catabolic process"/>
    <property type="evidence" value="ECO:0007669"/>
    <property type="project" value="UniProtKB-UniRule"/>
</dbReference>
<dbReference type="EMBL" id="QMQV01000009">
    <property type="protein sequence ID" value="RLE50284.1"/>
    <property type="molecule type" value="Genomic_DNA"/>
</dbReference>
<dbReference type="Proteomes" id="UP000272051">
    <property type="component" value="Unassembled WGS sequence"/>
</dbReference>
<keyword evidence="2" id="KW-0862">Zinc</keyword>
<protein>
    <recommendedName>
        <fullName evidence="2">Exosome complex component Csl4</fullName>
    </recommendedName>
</protein>
<comment type="function">
    <text evidence="2">Non-catalytic component of the exosome, which is a complex involved in RNA degradation. Increases the RNA binding and the efficiency of RNA degradation. Helpful for the interaction of the exosome with A-poor RNAs.</text>
</comment>
<evidence type="ECO:0000256" key="2">
    <source>
        <dbReference type="HAMAP-Rule" id="MF_00975"/>
    </source>
</evidence>
<dbReference type="PANTHER" id="PTHR12686:SF8">
    <property type="entry name" value="EXOSOME COMPLEX COMPONENT CSL4"/>
    <property type="match status" value="1"/>
</dbReference>
<feature type="binding site" evidence="2">
    <location>
        <position position="153"/>
    </location>
    <ligand>
        <name>Zn(2+)</name>
        <dbReference type="ChEBI" id="CHEBI:29105"/>
    </ligand>
</feature>
<dbReference type="PROSITE" id="PS50126">
    <property type="entry name" value="S1"/>
    <property type="match status" value="1"/>
</dbReference>
<dbReference type="HAMAP" id="MF_00975">
    <property type="entry name" value="Exosome_Csl4"/>
    <property type="match status" value="1"/>
</dbReference>
<gene>
    <name evidence="2" type="primary">csl4</name>
    <name evidence="4" type="ORF">DRJ31_01895</name>
    <name evidence="5" type="ORF">DRJ33_00675</name>
</gene>
<dbReference type="GO" id="GO:0008270">
    <property type="term" value="F:zinc ion binding"/>
    <property type="evidence" value="ECO:0007669"/>
    <property type="project" value="UniProtKB-UniRule"/>
</dbReference>
<reference evidence="6 7" key="1">
    <citation type="submission" date="2018-06" db="EMBL/GenBank/DDBJ databases">
        <title>Extensive metabolic versatility and redundancy in microbially diverse, dynamic hydrothermal sediments.</title>
        <authorList>
            <person name="Dombrowski N."/>
            <person name="Teske A."/>
            <person name="Baker B.J."/>
        </authorList>
    </citation>
    <scope>NUCLEOTIDE SEQUENCE [LARGE SCALE GENOMIC DNA]</scope>
    <source>
        <strain evidence="5">B34_G17</strain>
        <strain evidence="4">B66_G16</strain>
    </source>
</reference>
<organism evidence="5 6">
    <name type="scientific">Thermoproteota archaeon</name>
    <dbReference type="NCBI Taxonomy" id="2056631"/>
    <lineage>
        <taxon>Archaea</taxon>
        <taxon>Thermoproteota</taxon>
    </lineage>
</organism>
<dbReference type="GO" id="GO:0005737">
    <property type="term" value="C:cytoplasm"/>
    <property type="evidence" value="ECO:0007669"/>
    <property type="project" value="UniProtKB-SubCell"/>
</dbReference>
<comment type="similarity">
    <text evidence="2">Belongs to the CSL4 family.</text>
</comment>
<feature type="domain" description="S1 motif" evidence="3">
    <location>
        <begin position="67"/>
        <end position="144"/>
    </location>
</feature>
<dbReference type="Gene3D" id="2.40.50.140">
    <property type="entry name" value="Nucleic acid-binding proteins"/>
    <property type="match status" value="1"/>
</dbReference>
<dbReference type="SUPFAM" id="SSF50249">
    <property type="entry name" value="Nucleic acid-binding proteins"/>
    <property type="match status" value="1"/>
</dbReference>
<comment type="subunit">
    <text evidence="2">Component of the archaeal exosome complex. Forms a trimer of Rrp4 and/or Csl4 subunits. The trimer associates with an hexameric ring-like arrangement composed of 3 Rrp41-Rrp42 heterodimers. Interacts with DnaG.</text>
</comment>
<dbReference type="Proteomes" id="UP000278475">
    <property type="component" value="Unassembled WGS sequence"/>
</dbReference>
<dbReference type="GO" id="GO:0006396">
    <property type="term" value="P:RNA processing"/>
    <property type="evidence" value="ECO:0007669"/>
    <property type="project" value="InterPro"/>
</dbReference>
<dbReference type="Pfam" id="PF14382">
    <property type="entry name" value="ECR1_N"/>
    <property type="match status" value="1"/>
</dbReference>
<keyword evidence="2" id="KW-0963">Cytoplasm</keyword>
<dbReference type="EMBL" id="QMQX01000007">
    <property type="protein sequence ID" value="RLE53552.1"/>
    <property type="molecule type" value="Genomic_DNA"/>
</dbReference>
<dbReference type="InterPro" id="IPR039771">
    <property type="entry name" value="Csl4"/>
</dbReference>
<evidence type="ECO:0000313" key="5">
    <source>
        <dbReference type="EMBL" id="RLE53552.1"/>
    </source>
</evidence>
<dbReference type="NCBIfam" id="NF034126">
    <property type="entry name" value="PRK09521.1"/>
    <property type="match status" value="1"/>
</dbReference>
<sequence>MSVKSTKSLAVPGDKLSVIEEYLPGDGTYEENGAVYAKFVGKIEVNGHERRISIKQSSRKVVIPVRDDIVIGQVQALKEDLANIRILSIEGKPRLSGHFSAVLHISQISRGRVKSLDSAIAVGDIIRAKVIADWPPYQLTIADRELGVIYALCLKCGEPLILREGKLYCRKCKQFEERKVSSRYISIGG</sequence>
<comment type="subcellular location">
    <subcellularLocation>
        <location evidence="2">Cytoplasm</location>
    </subcellularLocation>
</comment>
<keyword evidence="2" id="KW-0479">Metal-binding</keyword>
<dbReference type="GO" id="GO:0000178">
    <property type="term" value="C:exosome (RNase complex)"/>
    <property type="evidence" value="ECO:0007669"/>
    <property type="project" value="UniProtKB-KW"/>
</dbReference>
<dbReference type="SUPFAM" id="SSF110324">
    <property type="entry name" value="Ribosomal L27 protein-like"/>
    <property type="match status" value="1"/>
</dbReference>
<keyword evidence="1 2" id="KW-0271">Exosome</keyword>